<dbReference type="Proteomes" id="UP000282125">
    <property type="component" value="Unassembled WGS sequence"/>
</dbReference>
<evidence type="ECO:0000259" key="5">
    <source>
        <dbReference type="SMART" id="SM00646"/>
    </source>
</evidence>
<dbReference type="EC" id="3.5.1.28" evidence="2"/>
<dbReference type="EMBL" id="RRAZ01000011">
    <property type="protein sequence ID" value="RRH75107.1"/>
    <property type="molecule type" value="Genomic_DNA"/>
</dbReference>
<dbReference type="SUPFAM" id="SSF53187">
    <property type="entry name" value="Zn-dependent exopeptidases"/>
    <property type="match status" value="1"/>
</dbReference>
<accession>A0A3P3DLI1</accession>
<reference evidence="6 7" key="1">
    <citation type="submission" date="2018-11" db="EMBL/GenBank/DDBJ databases">
        <title>Gemmobacter sp. nov., YIM 102744-1 draft genome.</title>
        <authorList>
            <person name="Li G."/>
            <person name="Jiang Y."/>
        </authorList>
    </citation>
    <scope>NUCLEOTIDE SEQUENCE [LARGE SCALE GENOMIC DNA]</scope>
    <source>
        <strain evidence="6 7">YIM 102744-1</strain>
    </source>
</reference>
<protein>
    <recommendedName>
        <fullName evidence="2">N-acetylmuramoyl-L-alanine amidase</fullName>
        <ecNumber evidence="2">3.5.1.28</ecNumber>
    </recommendedName>
</protein>
<feature type="signal peptide" evidence="4">
    <location>
        <begin position="1"/>
        <end position="24"/>
    </location>
</feature>
<evidence type="ECO:0000256" key="4">
    <source>
        <dbReference type="SAM" id="SignalP"/>
    </source>
</evidence>
<dbReference type="InterPro" id="IPR002508">
    <property type="entry name" value="MurNAc-LAA_cat"/>
</dbReference>
<comment type="caution">
    <text evidence="6">The sequence shown here is derived from an EMBL/GenBank/DDBJ whole genome shotgun (WGS) entry which is preliminary data.</text>
</comment>
<name>A0A3P3DLI1_9RHOB</name>
<sequence length="414" mass="43881">MRGWLKALCAALCLSGAAGSGVQAQGHFSGLARADARGSSLHVDEGVAFFNLALSQPVPWRIRYLADPPRLIADFREVDFRALDFATLLQGPGLSGFGPLRGGPVADGWSRLVLALDRPRLAQLAELKTGQGDGTRALLRLELAEADEDAFRLEAARRDPPGWALPVPADLATPRAPRGSGPLVIMLDPGHGGLDPGAENGGQSEAALMLTFARELKEALLRDGFSNVRLTRERDVFVPLETRIALAHAAGADVFISLHADAVTEGVAKGATIYTMAAEASDAASAALAERHDRDALMSGVDLKGQDDLIAGVLMDMARVETAPRAEKLSEDLLRAMAEAGIALHRIPRRSAAFSVLKAPDIPSVLIELGYLSSAGDLKRLNDPLWRAGMAQAIVSGLHSWSVRDAAEGALLRQ</sequence>
<organism evidence="6 7">
    <name type="scientific">Falsigemmobacter faecalis</name>
    <dbReference type="NCBI Taxonomy" id="2488730"/>
    <lineage>
        <taxon>Bacteria</taxon>
        <taxon>Pseudomonadati</taxon>
        <taxon>Pseudomonadota</taxon>
        <taxon>Alphaproteobacteria</taxon>
        <taxon>Rhodobacterales</taxon>
        <taxon>Paracoccaceae</taxon>
        <taxon>Falsigemmobacter</taxon>
    </lineage>
</organism>
<keyword evidence="3" id="KW-0378">Hydrolase</keyword>
<dbReference type="Gene3D" id="3.40.630.40">
    <property type="entry name" value="Zn-dependent exopeptidases"/>
    <property type="match status" value="1"/>
</dbReference>
<dbReference type="InterPro" id="IPR050695">
    <property type="entry name" value="N-acetylmuramoyl_amidase_3"/>
</dbReference>
<evidence type="ECO:0000256" key="2">
    <source>
        <dbReference type="ARBA" id="ARBA00011901"/>
    </source>
</evidence>
<keyword evidence="7" id="KW-1185">Reference proteome</keyword>
<dbReference type="PANTHER" id="PTHR30404">
    <property type="entry name" value="N-ACETYLMURAMOYL-L-ALANINE AMIDASE"/>
    <property type="match status" value="1"/>
</dbReference>
<dbReference type="CDD" id="cd02696">
    <property type="entry name" value="MurNAc-LAA"/>
    <property type="match status" value="1"/>
</dbReference>
<dbReference type="OrthoDB" id="9806267at2"/>
<dbReference type="GO" id="GO:0008745">
    <property type="term" value="F:N-acetylmuramoyl-L-alanine amidase activity"/>
    <property type="evidence" value="ECO:0007669"/>
    <property type="project" value="UniProtKB-EC"/>
</dbReference>
<feature type="chain" id="PRO_5018015734" description="N-acetylmuramoyl-L-alanine amidase" evidence="4">
    <location>
        <begin position="25"/>
        <end position="414"/>
    </location>
</feature>
<dbReference type="GO" id="GO:0030288">
    <property type="term" value="C:outer membrane-bounded periplasmic space"/>
    <property type="evidence" value="ECO:0007669"/>
    <property type="project" value="TreeGrafter"/>
</dbReference>
<evidence type="ECO:0000256" key="1">
    <source>
        <dbReference type="ARBA" id="ARBA00001561"/>
    </source>
</evidence>
<dbReference type="PANTHER" id="PTHR30404:SF0">
    <property type="entry name" value="N-ACETYLMURAMOYL-L-ALANINE AMIDASE AMIC"/>
    <property type="match status" value="1"/>
</dbReference>
<evidence type="ECO:0000256" key="3">
    <source>
        <dbReference type="ARBA" id="ARBA00022801"/>
    </source>
</evidence>
<dbReference type="SMART" id="SM00646">
    <property type="entry name" value="Ami_3"/>
    <property type="match status" value="1"/>
</dbReference>
<keyword evidence="4" id="KW-0732">Signal</keyword>
<proteinExistence type="predicted"/>
<dbReference type="RefSeq" id="WP_124964674.1">
    <property type="nucleotide sequence ID" value="NZ_RRAZ01000011.1"/>
</dbReference>
<dbReference type="Pfam" id="PF01520">
    <property type="entry name" value="Amidase_3"/>
    <property type="match status" value="1"/>
</dbReference>
<dbReference type="GO" id="GO:0009253">
    <property type="term" value="P:peptidoglycan catabolic process"/>
    <property type="evidence" value="ECO:0007669"/>
    <property type="project" value="InterPro"/>
</dbReference>
<comment type="catalytic activity">
    <reaction evidence="1">
        <text>Hydrolyzes the link between N-acetylmuramoyl residues and L-amino acid residues in certain cell-wall glycopeptides.</text>
        <dbReference type="EC" id="3.5.1.28"/>
    </reaction>
</comment>
<evidence type="ECO:0000313" key="7">
    <source>
        <dbReference type="Proteomes" id="UP000282125"/>
    </source>
</evidence>
<gene>
    <name evidence="6" type="ORF">EG244_08975</name>
</gene>
<evidence type="ECO:0000313" key="6">
    <source>
        <dbReference type="EMBL" id="RRH75107.1"/>
    </source>
</evidence>
<feature type="domain" description="MurNAc-LAA" evidence="5">
    <location>
        <begin position="244"/>
        <end position="399"/>
    </location>
</feature>
<dbReference type="AlphaFoldDB" id="A0A3P3DLI1"/>